<keyword evidence="12" id="KW-1185">Reference proteome</keyword>
<keyword evidence="7 9" id="KW-0030">Aminoacyl-tRNA synthetase</keyword>
<dbReference type="RefSeq" id="WP_378297140.1">
    <property type="nucleotide sequence ID" value="NZ_JBHTJA010000009.1"/>
</dbReference>
<dbReference type="InterPro" id="IPR036621">
    <property type="entry name" value="Anticodon-bd_dom_sf"/>
</dbReference>
<dbReference type="SUPFAM" id="SSF52954">
    <property type="entry name" value="Class II aaRS ABD-related"/>
    <property type="match status" value="1"/>
</dbReference>
<dbReference type="PANTHER" id="PTHR11476:SF7">
    <property type="entry name" value="HISTIDINE--TRNA LIGASE"/>
    <property type="match status" value="1"/>
</dbReference>
<evidence type="ECO:0000313" key="11">
    <source>
        <dbReference type="EMBL" id="MFD0900189.1"/>
    </source>
</evidence>
<evidence type="ECO:0000256" key="6">
    <source>
        <dbReference type="ARBA" id="ARBA00022917"/>
    </source>
</evidence>
<evidence type="ECO:0000256" key="4">
    <source>
        <dbReference type="ARBA" id="ARBA00022741"/>
    </source>
</evidence>
<comment type="caution">
    <text evidence="11">The sequence shown here is derived from an EMBL/GenBank/DDBJ whole genome shotgun (WGS) entry which is preliminary data.</text>
</comment>
<feature type="domain" description="Aminoacyl-transfer RNA synthetases class-II family profile" evidence="10">
    <location>
        <begin position="1"/>
        <end position="338"/>
    </location>
</feature>
<dbReference type="InterPro" id="IPR045864">
    <property type="entry name" value="aa-tRNA-synth_II/BPL/LPL"/>
</dbReference>
<sequence>MIRSSRGVTTVRATLGHQGLLASALRTREHVFAQIRGVFEGYGFEPLQTLAFERLETLTGKYGDEGDKLIFKILRRGEHEATGEADLALRYDMTVPLARVVAAYGSQLPTPYKRYAMGPVWRADCPGRGRFREFAQCDVDVVGSASPLADAEVVCALTDALDEVGVRDYRVPVNSRRALSGLLEVYGVPVELGGGVLVTLDKLDKLSPDKVAAKLADARSLAPDIAEALVGDLTAADAVERMQTALKDSEAGSAGLDEINRLLELASPRIGEDRLVFTPGLVRGLDYYTGVIFEVVAEGMPGSIASGGRYDGLISFLGGPDVPACGGSLGVERIIGLLGDGGGDAHRIDVAVTMIAEDTASELMGFAAQLRDAGLRTEIYLAASRKLAKQLKWAADRKARFALIYGASDKEARVITVRDMDSGEQTRAPASELAAHLAGVRTSGVAVRRLPPSAQ</sequence>
<keyword evidence="5 9" id="KW-0067">ATP-binding</keyword>
<protein>
    <recommendedName>
        <fullName evidence="9">Histidine--tRNA ligase</fullName>
        <ecNumber evidence="9">6.1.1.21</ecNumber>
    </recommendedName>
    <alternativeName>
        <fullName evidence="9">Histidyl-tRNA synthetase</fullName>
        <shortName evidence="9">HisRS</shortName>
    </alternativeName>
</protein>
<evidence type="ECO:0000256" key="8">
    <source>
        <dbReference type="ARBA" id="ARBA00047639"/>
    </source>
</evidence>
<evidence type="ECO:0000256" key="7">
    <source>
        <dbReference type="ARBA" id="ARBA00023146"/>
    </source>
</evidence>
<dbReference type="Pfam" id="PF13393">
    <property type="entry name" value="tRNA-synt_His"/>
    <property type="match status" value="1"/>
</dbReference>
<keyword evidence="9 11" id="KW-0436">Ligase</keyword>
<organism evidence="11 12">
    <name type="scientific">Actinomadura sediminis</name>
    <dbReference type="NCBI Taxonomy" id="1038904"/>
    <lineage>
        <taxon>Bacteria</taxon>
        <taxon>Bacillati</taxon>
        <taxon>Actinomycetota</taxon>
        <taxon>Actinomycetes</taxon>
        <taxon>Streptosporangiales</taxon>
        <taxon>Thermomonosporaceae</taxon>
        <taxon>Actinomadura</taxon>
    </lineage>
</organism>
<comment type="catalytic activity">
    <reaction evidence="8 9">
        <text>tRNA(His) + L-histidine + ATP = L-histidyl-tRNA(His) + AMP + diphosphate + H(+)</text>
        <dbReference type="Rhea" id="RHEA:17313"/>
        <dbReference type="Rhea" id="RHEA-COMP:9665"/>
        <dbReference type="Rhea" id="RHEA-COMP:9689"/>
        <dbReference type="ChEBI" id="CHEBI:15378"/>
        <dbReference type="ChEBI" id="CHEBI:30616"/>
        <dbReference type="ChEBI" id="CHEBI:33019"/>
        <dbReference type="ChEBI" id="CHEBI:57595"/>
        <dbReference type="ChEBI" id="CHEBI:78442"/>
        <dbReference type="ChEBI" id="CHEBI:78527"/>
        <dbReference type="ChEBI" id="CHEBI:456215"/>
        <dbReference type="EC" id="6.1.1.21"/>
    </reaction>
</comment>
<dbReference type="PROSITE" id="PS50862">
    <property type="entry name" value="AA_TRNA_LIGASE_II"/>
    <property type="match status" value="1"/>
</dbReference>
<dbReference type="NCBIfam" id="TIGR00442">
    <property type="entry name" value="hisS"/>
    <property type="match status" value="1"/>
</dbReference>
<dbReference type="PIRSF" id="PIRSF001549">
    <property type="entry name" value="His-tRNA_synth"/>
    <property type="match status" value="1"/>
</dbReference>
<evidence type="ECO:0000256" key="5">
    <source>
        <dbReference type="ARBA" id="ARBA00022840"/>
    </source>
</evidence>
<gene>
    <name evidence="9 11" type="primary">hisS</name>
    <name evidence="11" type="ORF">ACFQ11_07280</name>
</gene>
<comment type="subcellular location">
    <subcellularLocation>
        <location evidence="9">Cytoplasm</location>
    </subcellularLocation>
</comment>
<dbReference type="Gene3D" id="3.40.50.800">
    <property type="entry name" value="Anticodon-binding domain"/>
    <property type="match status" value="1"/>
</dbReference>
<dbReference type="EMBL" id="JBHTJA010000009">
    <property type="protein sequence ID" value="MFD0900189.1"/>
    <property type="molecule type" value="Genomic_DNA"/>
</dbReference>
<evidence type="ECO:0000259" key="10">
    <source>
        <dbReference type="PROSITE" id="PS50862"/>
    </source>
</evidence>
<keyword evidence="3 9" id="KW-0963">Cytoplasm</keyword>
<dbReference type="EC" id="6.1.1.21" evidence="9"/>
<dbReference type="Gene3D" id="3.30.930.10">
    <property type="entry name" value="Bira Bifunctional Protein, Domain 2"/>
    <property type="match status" value="1"/>
</dbReference>
<dbReference type="Proteomes" id="UP001596972">
    <property type="component" value="Unassembled WGS sequence"/>
</dbReference>
<evidence type="ECO:0000256" key="1">
    <source>
        <dbReference type="ARBA" id="ARBA00008226"/>
    </source>
</evidence>
<dbReference type="InterPro" id="IPR004154">
    <property type="entry name" value="Anticodon-bd"/>
</dbReference>
<keyword evidence="6 9" id="KW-0648">Protein biosynthesis</keyword>
<dbReference type="GO" id="GO:0004821">
    <property type="term" value="F:histidine-tRNA ligase activity"/>
    <property type="evidence" value="ECO:0007669"/>
    <property type="project" value="UniProtKB-EC"/>
</dbReference>
<evidence type="ECO:0000256" key="3">
    <source>
        <dbReference type="ARBA" id="ARBA00022490"/>
    </source>
</evidence>
<reference evidence="12" key="1">
    <citation type="journal article" date="2019" name="Int. J. Syst. Evol. Microbiol.">
        <title>The Global Catalogue of Microorganisms (GCM) 10K type strain sequencing project: providing services to taxonomists for standard genome sequencing and annotation.</title>
        <authorList>
            <consortium name="The Broad Institute Genomics Platform"/>
            <consortium name="The Broad Institute Genome Sequencing Center for Infectious Disease"/>
            <person name="Wu L."/>
            <person name="Ma J."/>
        </authorList>
    </citation>
    <scope>NUCLEOTIDE SEQUENCE [LARGE SCALE GENOMIC DNA]</scope>
    <source>
        <strain evidence="12">JCM 31202</strain>
    </source>
</reference>
<dbReference type="Pfam" id="PF03129">
    <property type="entry name" value="HGTP_anticodon"/>
    <property type="match status" value="1"/>
</dbReference>
<dbReference type="PANTHER" id="PTHR11476">
    <property type="entry name" value="HISTIDYL-TRNA SYNTHETASE"/>
    <property type="match status" value="1"/>
</dbReference>
<evidence type="ECO:0000256" key="9">
    <source>
        <dbReference type="HAMAP-Rule" id="MF_00127"/>
    </source>
</evidence>
<evidence type="ECO:0000313" key="12">
    <source>
        <dbReference type="Proteomes" id="UP001596972"/>
    </source>
</evidence>
<keyword evidence="4 9" id="KW-0547">Nucleotide-binding</keyword>
<name>A0ABW3EKX7_9ACTN</name>
<dbReference type="InterPro" id="IPR006195">
    <property type="entry name" value="aa-tRNA-synth_II"/>
</dbReference>
<dbReference type="InterPro" id="IPR041715">
    <property type="entry name" value="HisRS-like_core"/>
</dbReference>
<proteinExistence type="inferred from homology"/>
<dbReference type="CDD" id="cd00773">
    <property type="entry name" value="HisRS-like_core"/>
    <property type="match status" value="1"/>
</dbReference>
<dbReference type="SUPFAM" id="SSF55681">
    <property type="entry name" value="Class II aaRS and biotin synthetases"/>
    <property type="match status" value="1"/>
</dbReference>
<dbReference type="InterPro" id="IPR004516">
    <property type="entry name" value="HisRS/HisZ"/>
</dbReference>
<accession>A0ABW3EKX7</accession>
<comment type="similarity">
    <text evidence="1 9">Belongs to the class-II aminoacyl-tRNA synthetase family.</text>
</comment>
<comment type="subunit">
    <text evidence="2 9">Homodimer.</text>
</comment>
<dbReference type="InterPro" id="IPR015807">
    <property type="entry name" value="His-tRNA-ligase"/>
</dbReference>
<dbReference type="HAMAP" id="MF_00127">
    <property type="entry name" value="His_tRNA_synth"/>
    <property type="match status" value="1"/>
</dbReference>
<evidence type="ECO:0000256" key="2">
    <source>
        <dbReference type="ARBA" id="ARBA00011738"/>
    </source>
</evidence>